<dbReference type="EMBL" id="JBBNAW010000004">
    <property type="protein sequence ID" value="MEK2609064.1"/>
    <property type="molecule type" value="Genomic_DNA"/>
</dbReference>
<protein>
    <submittedName>
        <fullName evidence="1">Uncharacterized protein</fullName>
    </submittedName>
</protein>
<evidence type="ECO:0000313" key="2">
    <source>
        <dbReference type="Proteomes" id="UP001386972"/>
    </source>
</evidence>
<keyword evidence="2" id="KW-1185">Reference proteome</keyword>
<dbReference type="Proteomes" id="UP001386972">
    <property type="component" value="Unassembled WGS sequence"/>
</dbReference>
<sequence>MSEKDEKPESNIYYDLEEAWDETKSDFSFGSNKDKAAAAAKLVGKTLFNTGVFAGKLGFKMIKELPHQIEKTQMRREETREKYEEKSDTELQRIIKDDGFFSASPDDKVIARKILRERNE</sequence>
<evidence type="ECO:0000313" key="1">
    <source>
        <dbReference type="EMBL" id="MEK2609064.1"/>
    </source>
</evidence>
<organism evidence="1 2">
    <name type="scientific">Pseudomonas shirazensis</name>
    <dbReference type="NCBI Taxonomy" id="2745494"/>
    <lineage>
        <taxon>Bacteria</taxon>
        <taxon>Pseudomonadati</taxon>
        <taxon>Pseudomonadota</taxon>
        <taxon>Gammaproteobacteria</taxon>
        <taxon>Pseudomonadales</taxon>
        <taxon>Pseudomonadaceae</taxon>
        <taxon>Pseudomonas</taxon>
    </lineage>
</organism>
<reference evidence="1 2" key="1">
    <citation type="submission" date="2024-03" db="EMBL/GenBank/DDBJ databases">
        <title>Screening, Identification and Application of a Plant Lactobacillus Strain.</title>
        <authorList>
            <person name="Li Y.L."/>
        </authorList>
    </citation>
    <scope>NUCLEOTIDE SEQUENCE [LARGE SCALE GENOMIC DNA]</scope>
    <source>
        <strain evidence="1 2">JDB</strain>
    </source>
</reference>
<comment type="caution">
    <text evidence="1">The sequence shown here is derived from an EMBL/GenBank/DDBJ whole genome shotgun (WGS) entry which is preliminary data.</text>
</comment>
<proteinExistence type="predicted"/>
<dbReference type="RefSeq" id="WP_340611913.1">
    <property type="nucleotide sequence ID" value="NZ_JBBNAW010000004.1"/>
</dbReference>
<name>A0ABU8ZXI8_9PSED</name>
<gene>
    <name evidence="1" type="ORF">WLF18_08105</name>
</gene>
<accession>A0ABU8ZXI8</accession>